<dbReference type="GO" id="GO:0031267">
    <property type="term" value="F:small GTPase binding"/>
    <property type="evidence" value="ECO:0007669"/>
    <property type="project" value="InterPro"/>
</dbReference>
<accession>A0A3P8L0P4</accession>
<evidence type="ECO:0000313" key="2">
    <source>
        <dbReference type="Proteomes" id="UP000272942"/>
    </source>
</evidence>
<dbReference type="EMBL" id="UZAN01048380">
    <property type="protein sequence ID" value="VDP86386.1"/>
    <property type="molecule type" value="Genomic_DNA"/>
</dbReference>
<gene>
    <name evidence="1" type="ORF">ECPE_LOCUS10042</name>
</gene>
<proteinExistence type="predicted"/>
<keyword evidence="2" id="KW-1185">Reference proteome</keyword>
<evidence type="ECO:0008006" key="3">
    <source>
        <dbReference type="Google" id="ProtNLM"/>
    </source>
</evidence>
<dbReference type="Pfam" id="PF05994">
    <property type="entry name" value="FragX_IP"/>
    <property type="match status" value="1"/>
</dbReference>
<dbReference type="PRINTS" id="PR01698">
    <property type="entry name" value="CYTOFMRPINTP"/>
</dbReference>
<dbReference type="AlphaFoldDB" id="A0A3P8L0P4"/>
<name>A0A3P8L0P4_9TREM</name>
<dbReference type="OrthoDB" id="10265867at2759"/>
<dbReference type="PANTHER" id="PTHR12195">
    <property type="entry name" value="CYTOPLASMIC FMR1-INTERACTING PROTEIN-RELATED"/>
    <property type="match status" value="1"/>
</dbReference>
<sequence length="182" mass="20532">MVKVLNRIRDFLNEEDSGGCNWHSLPSNITGNAAATPVRDSSSNSAANDILNLETCSHFHRVWSAIQLVFCTPFGQYEYTVEEMFGEGLNWAGCAIILLLGQQRRFEILDFGGHLLRLQRADKKDMTPEGVSLERMAARLSRFAVLNRQIFATLNVYLNPKDRPVGPSESVRHFPPPTWSRP</sequence>
<organism evidence="1 2">
    <name type="scientific">Echinostoma caproni</name>
    <dbReference type="NCBI Taxonomy" id="27848"/>
    <lineage>
        <taxon>Eukaryota</taxon>
        <taxon>Metazoa</taxon>
        <taxon>Spiralia</taxon>
        <taxon>Lophotrochozoa</taxon>
        <taxon>Platyhelminthes</taxon>
        <taxon>Trematoda</taxon>
        <taxon>Digenea</taxon>
        <taxon>Plagiorchiida</taxon>
        <taxon>Echinostomata</taxon>
        <taxon>Echinostomatoidea</taxon>
        <taxon>Echinostomatidae</taxon>
        <taxon>Echinostoma</taxon>
    </lineage>
</organism>
<evidence type="ECO:0000313" key="1">
    <source>
        <dbReference type="EMBL" id="VDP86386.1"/>
    </source>
</evidence>
<protein>
    <recommendedName>
        <fullName evidence="3">Cytoplasmic FMR1-interacting protein</fullName>
    </recommendedName>
</protein>
<dbReference type="InterPro" id="IPR008081">
    <property type="entry name" value="Cytoplasmic_FMR1-int"/>
</dbReference>
<reference evidence="1 2" key="1">
    <citation type="submission" date="2018-11" db="EMBL/GenBank/DDBJ databases">
        <authorList>
            <consortium name="Pathogen Informatics"/>
        </authorList>
    </citation>
    <scope>NUCLEOTIDE SEQUENCE [LARGE SCALE GENOMIC DNA]</scope>
    <source>
        <strain evidence="1 2">Egypt</strain>
    </source>
</reference>
<dbReference type="GO" id="GO:0030833">
    <property type="term" value="P:regulation of actin filament polymerization"/>
    <property type="evidence" value="ECO:0007669"/>
    <property type="project" value="InterPro"/>
</dbReference>
<dbReference type="Proteomes" id="UP000272942">
    <property type="component" value="Unassembled WGS sequence"/>
</dbReference>